<dbReference type="AlphaFoldDB" id="A0A249MZW9"/>
<geneLocation type="plasmid" evidence="2 4">
    <name>p2</name>
</geneLocation>
<evidence type="ECO:0000256" key="1">
    <source>
        <dbReference type="SAM" id="MobiDB-lite"/>
    </source>
</evidence>
<evidence type="ECO:0000313" key="3">
    <source>
        <dbReference type="EMBL" id="GBH33063.1"/>
    </source>
</evidence>
<dbReference type="Proteomes" id="UP000290975">
    <property type="component" value="Unassembled WGS sequence"/>
</dbReference>
<accession>A0A401J8W0</accession>
<evidence type="ECO:0000313" key="4">
    <source>
        <dbReference type="Proteomes" id="UP000217141"/>
    </source>
</evidence>
<protein>
    <recommendedName>
        <fullName evidence="6">HEPN domain-containing protein</fullName>
    </recommendedName>
</protein>
<dbReference type="EMBL" id="BBQY01000063">
    <property type="protein sequence ID" value="GBH33063.1"/>
    <property type="molecule type" value="Genomic_DNA"/>
</dbReference>
<evidence type="ECO:0008006" key="6">
    <source>
        <dbReference type="Google" id="ProtNLM"/>
    </source>
</evidence>
<name>A0A249MZW9_SPHXE</name>
<evidence type="ECO:0000313" key="2">
    <source>
        <dbReference type="EMBL" id="ASY46812.1"/>
    </source>
</evidence>
<proteinExistence type="predicted"/>
<dbReference type="Proteomes" id="UP000217141">
    <property type="component" value="Plasmid p2"/>
</dbReference>
<dbReference type="RefSeq" id="WP_011950477.1">
    <property type="nucleotide sequence ID" value="NZ_BBQY01000063.1"/>
</dbReference>
<reference evidence="3 5" key="1">
    <citation type="submission" date="2014-12" db="EMBL/GenBank/DDBJ databases">
        <title>Whole genome sequencing of Sphingobium xenophagum OW59.</title>
        <authorList>
            <person name="Ohta Y."/>
            <person name="Nishi S."/>
            <person name="Hatada Y."/>
        </authorList>
    </citation>
    <scope>NUCLEOTIDE SEQUENCE [LARGE SCALE GENOMIC DNA]</scope>
    <source>
        <strain evidence="3 5">OW59</strain>
    </source>
</reference>
<dbReference type="KEGG" id="shyd:CJD35_20195"/>
<dbReference type="EMBL" id="CP022748">
    <property type="protein sequence ID" value="ASY46812.1"/>
    <property type="molecule type" value="Genomic_DNA"/>
</dbReference>
<accession>A0A249MZW9</accession>
<keyword evidence="5" id="KW-1185">Reference proteome</keyword>
<feature type="compositionally biased region" description="Basic and acidic residues" evidence="1">
    <location>
        <begin position="1"/>
        <end position="12"/>
    </location>
</feature>
<reference evidence="2 4" key="2">
    <citation type="submission" date="2017-08" db="EMBL/GenBank/DDBJ databases">
        <title>Whole Genome Sequence of Sphingobium hydrophobicum C1: Insights into Adaption to the Electronic-waste Contaminated Sediment.</title>
        <authorList>
            <person name="Song D."/>
            <person name="Chen X."/>
            <person name="Xu M."/>
        </authorList>
    </citation>
    <scope>NUCLEOTIDE SEQUENCE [LARGE SCALE GENOMIC DNA]</scope>
    <source>
        <strain evidence="2 4">C1</strain>
        <plasmid evidence="2 4">p2</plasmid>
    </source>
</reference>
<organism evidence="2 4">
    <name type="scientific">Sphingobium xenophagum</name>
    <dbReference type="NCBI Taxonomy" id="121428"/>
    <lineage>
        <taxon>Bacteria</taxon>
        <taxon>Pseudomonadati</taxon>
        <taxon>Pseudomonadota</taxon>
        <taxon>Alphaproteobacteria</taxon>
        <taxon>Sphingomonadales</taxon>
        <taxon>Sphingomonadaceae</taxon>
        <taxon>Sphingobium</taxon>
    </lineage>
</organism>
<keyword evidence="2" id="KW-0614">Plasmid</keyword>
<gene>
    <name evidence="2" type="ORF">CJD35_20195</name>
    <name evidence="3" type="ORF">MBESOW_P4228</name>
</gene>
<feature type="region of interest" description="Disordered" evidence="1">
    <location>
        <begin position="1"/>
        <end position="33"/>
    </location>
</feature>
<evidence type="ECO:0000313" key="5">
    <source>
        <dbReference type="Proteomes" id="UP000290975"/>
    </source>
</evidence>
<sequence>MEKGPSDQDISTRRSTTPPGLIETRTPSYPGTEASVGTVMTLADAYWDAAHRLLPQIEKGRSVSSTPARLCAIQSIETYLNAFLLFHSVDRKQVRGLQHDLAERTRLAVEKGLSLRRRTAEHLVRLSDQRDYLMVRYGPEQLSDLSEINRMFATLKEIAEKVRAAIFEQPYDRSDRRFRVYW</sequence>